<accession>A0A1M7CAJ8</accession>
<evidence type="ECO:0000313" key="5">
    <source>
        <dbReference type="EMBL" id="SHL64210.1"/>
    </source>
</evidence>
<evidence type="ECO:0000256" key="2">
    <source>
        <dbReference type="ARBA" id="ARBA00022801"/>
    </source>
</evidence>
<dbReference type="Gene3D" id="3.40.50.1820">
    <property type="entry name" value="alpha/beta hydrolase"/>
    <property type="match status" value="1"/>
</dbReference>
<reference evidence="4" key="1">
    <citation type="journal article" date="2014" name="Int. J. Syst. Evol. Microbiol.">
        <title>Complete genome of a new Firmicutes species belonging to the dominant human colonic microbiota ('Ruminococcus bicirculans') reveals two chromosomes and a selective capacity to utilize plant glucans.</title>
        <authorList>
            <consortium name="NISC Comparative Sequencing Program"/>
            <person name="Wegmann U."/>
            <person name="Louis P."/>
            <person name="Goesmann A."/>
            <person name="Henrissat B."/>
            <person name="Duncan S.H."/>
            <person name="Flint H.J."/>
        </authorList>
    </citation>
    <scope>NUCLEOTIDE SEQUENCE</scope>
    <source>
        <strain evidence="4">CGMCC 1.12707</strain>
    </source>
</reference>
<evidence type="ECO:0000313" key="4">
    <source>
        <dbReference type="EMBL" id="GGF06601.1"/>
    </source>
</evidence>
<dbReference type="InterPro" id="IPR052558">
    <property type="entry name" value="Siderophore_Hydrolase_D"/>
</dbReference>
<dbReference type="SUPFAM" id="SSF53474">
    <property type="entry name" value="alpha/beta-Hydrolases"/>
    <property type="match status" value="1"/>
</dbReference>
<dbReference type="GO" id="GO:0016788">
    <property type="term" value="F:hydrolase activity, acting on ester bonds"/>
    <property type="evidence" value="ECO:0007669"/>
    <property type="project" value="TreeGrafter"/>
</dbReference>
<reference evidence="4" key="5">
    <citation type="submission" date="2024-05" db="EMBL/GenBank/DDBJ databases">
        <authorList>
            <person name="Sun Q."/>
            <person name="Zhou Y."/>
        </authorList>
    </citation>
    <scope>NUCLEOTIDE SEQUENCE</scope>
    <source>
        <strain evidence="4">CGMCC 1.12707</strain>
    </source>
</reference>
<dbReference type="AlphaFoldDB" id="A0A1M7CAJ8"/>
<keyword evidence="7" id="KW-1185">Reference proteome</keyword>
<dbReference type="InterPro" id="IPR000801">
    <property type="entry name" value="Esterase-like"/>
</dbReference>
<reference evidence="5" key="2">
    <citation type="submission" date="2016-11" db="EMBL/GenBank/DDBJ databases">
        <authorList>
            <person name="Jaros S."/>
            <person name="Januszkiewicz K."/>
            <person name="Wedrychowicz H."/>
        </authorList>
    </citation>
    <scope>NUCLEOTIDE SEQUENCE [LARGE SCALE GENOMIC DNA]</scope>
    <source>
        <strain evidence="5">DSM 27989</strain>
    </source>
</reference>
<keyword evidence="3" id="KW-0732">Signal</keyword>
<comment type="similarity">
    <text evidence="1">Belongs to the esterase D family.</text>
</comment>
<evidence type="ECO:0000256" key="1">
    <source>
        <dbReference type="ARBA" id="ARBA00005622"/>
    </source>
</evidence>
<gene>
    <name evidence="4" type="ORF">GCM10010984_24860</name>
    <name evidence="5" type="ORF">SAMN05443634_11310</name>
</gene>
<protein>
    <submittedName>
        <fullName evidence="4">Periplasmic siderophore cleavage esterase IroE family protein</fullName>
    </submittedName>
</protein>
<organism evidence="5 6">
    <name type="scientific">Chishuiella changwenlii</name>
    <dbReference type="NCBI Taxonomy" id="1434701"/>
    <lineage>
        <taxon>Bacteria</taxon>
        <taxon>Pseudomonadati</taxon>
        <taxon>Bacteroidota</taxon>
        <taxon>Flavobacteriia</taxon>
        <taxon>Flavobacteriales</taxon>
        <taxon>Weeksellaceae</taxon>
        <taxon>Chishuiella</taxon>
    </lineage>
</organism>
<evidence type="ECO:0000256" key="3">
    <source>
        <dbReference type="SAM" id="SignalP"/>
    </source>
</evidence>
<name>A0A1M7CAJ8_9FLAO</name>
<feature type="signal peptide" evidence="3">
    <location>
        <begin position="1"/>
        <end position="18"/>
    </location>
</feature>
<proteinExistence type="inferred from homology"/>
<sequence>MKYIFTLFLICSFSLLKAQTPYTIGETHTLHSSILNQDRIIDIQLPKNYSNENFSKGKYPVVYVLDGDFNFALLASLERFSTKFLYRPQPEMIVVGIRNTDRAKDYTPTKSKEKTPDNKLMYETSGGADLFASFIEKELQPYINKKFRTNGFNVLHGHSFGGLFAIHTLINHTNLFDAYIAIDPSLWWDNKVVYEQAKKEFKIKDFKNKSLYVALAHEEMGSSTDRLEHGSTIKKFCEEVMPTSNLYSSWKYYPDYDHGSVPVSSSYDAMGAIFKGIELPVKEIPQNPELLKNTYSSFSKKMNHLFVPEESLLIELIKYTQRVNQQENAKRIIDYALELYPKSSQLKTINKN</sequence>
<dbReference type="OrthoDB" id="9784036at2"/>
<evidence type="ECO:0000313" key="6">
    <source>
        <dbReference type="Proteomes" id="UP000184120"/>
    </source>
</evidence>
<reference evidence="7" key="4">
    <citation type="journal article" date="2019" name="Int. J. Syst. Evol. Microbiol.">
        <title>The Global Catalogue of Microorganisms (GCM) 10K type strain sequencing project: providing services to taxonomists for standard genome sequencing and annotation.</title>
        <authorList>
            <consortium name="The Broad Institute Genomics Platform"/>
            <consortium name="The Broad Institute Genome Sequencing Center for Infectious Disease"/>
            <person name="Wu L."/>
            <person name="Ma J."/>
        </authorList>
    </citation>
    <scope>NUCLEOTIDE SEQUENCE [LARGE SCALE GENOMIC DNA]</scope>
    <source>
        <strain evidence="7">CGMCC 1.12707</strain>
    </source>
</reference>
<dbReference type="InterPro" id="IPR029058">
    <property type="entry name" value="AB_hydrolase_fold"/>
</dbReference>
<dbReference type="RefSeq" id="WP_072933879.1">
    <property type="nucleotide sequence ID" value="NZ_BMFL01000017.1"/>
</dbReference>
<dbReference type="EMBL" id="BMFL01000017">
    <property type="protein sequence ID" value="GGF06601.1"/>
    <property type="molecule type" value="Genomic_DNA"/>
</dbReference>
<dbReference type="Proteomes" id="UP000184120">
    <property type="component" value="Unassembled WGS sequence"/>
</dbReference>
<dbReference type="PANTHER" id="PTHR40841">
    <property type="entry name" value="SIDEROPHORE TRIACETYLFUSARININE C ESTERASE"/>
    <property type="match status" value="1"/>
</dbReference>
<dbReference type="STRING" id="1434701.SAMN05443634_11310"/>
<feature type="chain" id="PRO_5012319557" evidence="3">
    <location>
        <begin position="19"/>
        <end position="352"/>
    </location>
</feature>
<reference evidence="6" key="3">
    <citation type="submission" date="2016-11" db="EMBL/GenBank/DDBJ databases">
        <authorList>
            <person name="Varghese N."/>
            <person name="Submissions S."/>
        </authorList>
    </citation>
    <scope>NUCLEOTIDE SEQUENCE [LARGE SCALE GENOMIC DNA]</scope>
    <source>
        <strain evidence="6">DSM 27989</strain>
    </source>
</reference>
<dbReference type="Proteomes" id="UP000650994">
    <property type="component" value="Unassembled WGS sequence"/>
</dbReference>
<dbReference type="EMBL" id="FRBH01000013">
    <property type="protein sequence ID" value="SHL64210.1"/>
    <property type="molecule type" value="Genomic_DNA"/>
</dbReference>
<dbReference type="Pfam" id="PF00756">
    <property type="entry name" value="Esterase"/>
    <property type="match status" value="1"/>
</dbReference>
<evidence type="ECO:0000313" key="7">
    <source>
        <dbReference type="Proteomes" id="UP000650994"/>
    </source>
</evidence>
<keyword evidence="2" id="KW-0378">Hydrolase</keyword>
<dbReference type="PANTHER" id="PTHR40841:SF2">
    <property type="entry name" value="SIDEROPHORE-DEGRADING ESTERASE (EUROFUNG)"/>
    <property type="match status" value="1"/>
</dbReference>